<dbReference type="InterPro" id="IPR001789">
    <property type="entry name" value="Sig_transdc_resp-reg_receiver"/>
</dbReference>
<dbReference type="Gene3D" id="6.10.340.10">
    <property type="match status" value="1"/>
</dbReference>
<keyword evidence="4" id="KW-1003">Cell membrane</keyword>
<evidence type="ECO:0000256" key="7">
    <source>
        <dbReference type="ARBA" id="ARBA00022741"/>
    </source>
</evidence>
<sequence length="631" mass="69996">MNLRRHWGINARTQMISLGPALLLTLLLISFFTFVRIQDLRQELNHTGQLIANQLAPATEYGVISGNNDVLETLMKASLTTPHVRFLEVQDRSNNILVYVEQPAESHSRSQQVEIFQAPVRLQRIKLDSDFLQGTYANPTVTGEDYLGRVIVGMSNGAFNQRQQEILLKAGILALFALLFTFLLARRLAANLSQPISAMGHAVKAIQQGDYKTPLPVPDDTELGDLARHINNLASGLEQASREQHQAIAQLIQTREEAERANNAKSDFLAMMSHELRTPMNGVLGMLQLLETTDMSEEQAEYAALASESTEHLLKVINDILDFSRIERSALELEHIPFGLGELISSCVQAFQHSAVQRGLQLNLQFPPGLERLQVKGDPTRIRQILVNLVGNALKFTEHGSVSIEPAWQSLDDEVIWFSCTVRDSGIGISAERLELMFDAFQQADSSISRRYGGTGLGLPIARTLAERMGGTLHARSEEGQGSVFTLEIPLALHRVAEPENLPQLLAGHGEGRKVMLVEDNPVNQTVIEAMLRSLGFEVSLAHDGVEAVEKVRNGSFAAILMDCRLPLVDGYEATRQIRQLHDAARLPIIALTANALQGDREQCLQAGMNDYLAKPFKRTDLQQILQRWVP</sequence>
<dbReference type="EMBL" id="JSYZ01000009">
    <property type="protein sequence ID" value="KPA90893.1"/>
    <property type="molecule type" value="Genomic_DNA"/>
</dbReference>
<dbReference type="Pfam" id="PF02518">
    <property type="entry name" value="HATPase_c"/>
    <property type="match status" value="1"/>
</dbReference>
<dbReference type="Gene3D" id="3.30.565.10">
    <property type="entry name" value="Histidine kinase-like ATPase, C-terminal domain"/>
    <property type="match status" value="1"/>
</dbReference>
<evidence type="ECO:0000256" key="6">
    <source>
        <dbReference type="ARBA" id="ARBA00022679"/>
    </source>
</evidence>
<dbReference type="Gene3D" id="3.40.50.2300">
    <property type="match status" value="1"/>
</dbReference>
<keyword evidence="9" id="KW-0067">ATP-binding</keyword>
<dbReference type="CDD" id="cd17546">
    <property type="entry name" value="REC_hyHK_CKI1_RcsC-like"/>
    <property type="match status" value="1"/>
</dbReference>
<dbReference type="SMART" id="SM00387">
    <property type="entry name" value="HATPase_c"/>
    <property type="match status" value="1"/>
</dbReference>
<evidence type="ECO:0000256" key="5">
    <source>
        <dbReference type="ARBA" id="ARBA00022553"/>
    </source>
</evidence>
<evidence type="ECO:0000259" key="17">
    <source>
        <dbReference type="PROSITE" id="PS50885"/>
    </source>
</evidence>
<keyword evidence="10" id="KW-0902">Two-component regulatory system</keyword>
<dbReference type="Pfam" id="PF00512">
    <property type="entry name" value="HisKA"/>
    <property type="match status" value="1"/>
</dbReference>
<dbReference type="Proteomes" id="UP000037931">
    <property type="component" value="Unassembled WGS sequence"/>
</dbReference>
<keyword evidence="19" id="KW-1185">Reference proteome</keyword>
<dbReference type="GO" id="GO:0000155">
    <property type="term" value="F:phosphorelay sensor kinase activity"/>
    <property type="evidence" value="ECO:0007669"/>
    <property type="project" value="InterPro"/>
</dbReference>
<evidence type="ECO:0000256" key="12">
    <source>
        <dbReference type="ARBA" id="ARBA00068150"/>
    </source>
</evidence>
<dbReference type="InterPro" id="IPR036097">
    <property type="entry name" value="HisK_dim/P_sf"/>
</dbReference>
<dbReference type="GO" id="GO:0005886">
    <property type="term" value="C:plasma membrane"/>
    <property type="evidence" value="ECO:0007669"/>
    <property type="project" value="UniProtKB-SubCell"/>
</dbReference>
<evidence type="ECO:0000256" key="13">
    <source>
        <dbReference type="PROSITE-ProRule" id="PRU00169"/>
    </source>
</evidence>
<dbReference type="EC" id="2.7.13.3" evidence="3"/>
<keyword evidence="14" id="KW-1133">Transmembrane helix</keyword>
<comment type="caution">
    <text evidence="18">The sequence shown here is derived from an EMBL/GenBank/DDBJ whole genome shotgun (WGS) entry which is preliminary data.</text>
</comment>
<evidence type="ECO:0000313" key="18">
    <source>
        <dbReference type="EMBL" id="KPA90893.1"/>
    </source>
</evidence>
<evidence type="ECO:0000259" key="15">
    <source>
        <dbReference type="PROSITE" id="PS50109"/>
    </source>
</evidence>
<evidence type="ECO:0000256" key="4">
    <source>
        <dbReference type="ARBA" id="ARBA00022519"/>
    </source>
</evidence>
<reference evidence="18 19" key="1">
    <citation type="journal article" date="2015" name="PLoS ONE">
        <title>Rice-Infecting Pseudomonas Genomes Are Highly Accessorized and Harbor Multiple Putative Virulence Mechanisms to Cause Sheath Brown Rot.</title>
        <authorList>
            <person name="Quibod I.L."/>
            <person name="Grande G."/>
            <person name="Oreiro E.G."/>
            <person name="Borja F.N."/>
            <person name="Dossa G.S."/>
            <person name="Mauleon R."/>
            <person name="Cruz C.V."/>
            <person name="Oliva R."/>
        </authorList>
    </citation>
    <scope>NUCLEOTIDE SEQUENCE [LARGE SCALE GENOMIC DNA]</scope>
    <source>
        <strain evidence="18 19">IRRI 6609</strain>
    </source>
</reference>
<evidence type="ECO:0000256" key="1">
    <source>
        <dbReference type="ARBA" id="ARBA00000085"/>
    </source>
</evidence>
<comment type="subunit">
    <text evidence="11">At low DSF concentrations, interacts with RpfF.</text>
</comment>
<dbReference type="SUPFAM" id="SSF47384">
    <property type="entry name" value="Homodimeric domain of signal transducing histidine kinase"/>
    <property type="match status" value="1"/>
</dbReference>
<dbReference type="Pfam" id="PF00672">
    <property type="entry name" value="HAMP"/>
    <property type="match status" value="1"/>
</dbReference>
<feature type="domain" description="Response regulatory" evidence="16">
    <location>
        <begin position="514"/>
        <end position="630"/>
    </location>
</feature>
<keyword evidence="7" id="KW-0547">Nucleotide-binding</keyword>
<dbReference type="CDD" id="cd00082">
    <property type="entry name" value="HisKA"/>
    <property type="match status" value="1"/>
</dbReference>
<dbReference type="InterPro" id="IPR005467">
    <property type="entry name" value="His_kinase_dom"/>
</dbReference>
<dbReference type="PROSITE" id="PS50885">
    <property type="entry name" value="HAMP"/>
    <property type="match status" value="1"/>
</dbReference>
<dbReference type="GO" id="GO:0005524">
    <property type="term" value="F:ATP binding"/>
    <property type="evidence" value="ECO:0007669"/>
    <property type="project" value="UniProtKB-KW"/>
</dbReference>
<dbReference type="InterPro" id="IPR011006">
    <property type="entry name" value="CheY-like_superfamily"/>
</dbReference>
<evidence type="ECO:0000256" key="9">
    <source>
        <dbReference type="ARBA" id="ARBA00022840"/>
    </source>
</evidence>
<dbReference type="STRING" id="50340.PF66_02963"/>
<feature type="domain" description="HAMP" evidence="17">
    <location>
        <begin position="190"/>
        <end position="242"/>
    </location>
</feature>
<evidence type="ECO:0000256" key="2">
    <source>
        <dbReference type="ARBA" id="ARBA00004429"/>
    </source>
</evidence>
<comment type="subcellular location">
    <subcellularLocation>
        <location evidence="2">Cell inner membrane</location>
        <topology evidence="2">Multi-pass membrane protein</topology>
    </subcellularLocation>
</comment>
<dbReference type="CDD" id="cd16922">
    <property type="entry name" value="HATPase_EvgS-ArcB-TorS-like"/>
    <property type="match status" value="1"/>
</dbReference>
<evidence type="ECO:0000256" key="3">
    <source>
        <dbReference type="ARBA" id="ARBA00012438"/>
    </source>
</evidence>
<feature type="modified residue" description="4-aspartylphosphate" evidence="13">
    <location>
        <position position="563"/>
    </location>
</feature>
<proteinExistence type="predicted"/>
<dbReference type="InterPro" id="IPR003660">
    <property type="entry name" value="HAMP_dom"/>
</dbReference>
<dbReference type="RefSeq" id="WP_054057158.1">
    <property type="nucleotide sequence ID" value="NZ_JAQMZR010000029.1"/>
</dbReference>
<keyword evidence="14" id="KW-0812">Transmembrane</keyword>
<dbReference type="Pfam" id="PF00072">
    <property type="entry name" value="Response_reg"/>
    <property type="match status" value="1"/>
</dbReference>
<dbReference type="SUPFAM" id="SSF158472">
    <property type="entry name" value="HAMP domain-like"/>
    <property type="match status" value="1"/>
</dbReference>
<feature type="transmembrane region" description="Helical" evidence="14">
    <location>
        <begin position="15"/>
        <end position="35"/>
    </location>
</feature>
<evidence type="ECO:0000256" key="10">
    <source>
        <dbReference type="ARBA" id="ARBA00023012"/>
    </source>
</evidence>
<dbReference type="PRINTS" id="PR00344">
    <property type="entry name" value="BCTRLSENSOR"/>
</dbReference>
<evidence type="ECO:0000259" key="16">
    <source>
        <dbReference type="PROSITE" id="PS50110"/>
    </source>
</evidence>
<dbReference type="PANTHER" id="PTHR45339">
    <property type="entry name" value="HYBRID SIGNAL TRANSDUCTION HISTIDINE KINASE J"/>
    <property type="match status" value="1"/>
</dbReference>
<dbReference type="FunFam" id="1.10.287.130:FF:000002">
    <property type="entry name" value="Two-component osmosensing histidine kinase"/>
    <property type="match status" value="1"/>
</dbReference>
<keyword evidence="6" id="KW-0808">Transferase</keyword>
<dbReference type="PROSITE" id="PS50109">
    <property type="entry name" value="HIS_KIN"/>
    <property type="match status" value="1"/>
</dbReference>
<dbReference type="SMART" id="SM00388">
    <property type="entry name" value="HisKA"/>
    <property type="match status" value="1"/>
</dbReference>
<dbReference type="InterPro" id="IPR003661">
    <property type="entry name" value="HisK_dim/P_dom"/>
</dbReference>
<protein>
    <recommendedName>
        <fullName evidence="12">Sensory/regulatory protein RpfC</fullName>
        <ecNumber evidence="3">2.7.13.3</ecNumber>
    </recommendedName>
</protein>
<dbReference type="OrthoDB" id="9797243at2"/>
<dbReference type="Pfam" id="PF09984">
    <property type="entry name" value="sCache_4"/>
    <property type="match status" value="1"/>
</dbReference>
<keyword evidence="5 13" id="KW-0597">Phosphoprotein</keyword>
<dbReference type="InterPro" id="IPR036890">
    <property type="entry name" value="HATPase_C_sf"/>
</dbReference>
<dbReference type="InterPro" id="IPR004358">
    <property type="entry name" value="Sig_transdc_His_kin-like_C"/>
</dbReference>
<evidence type="ECO:0000256" key="11">
    <source>
        <dbReference type="ARBA" id="ARBA00064003"/>
    </source>
</evidence>
<feature type="domain" description="Histidine kinase" evidence="15">
    <location>
        <begin position="271"/>
        <end position="493"/>
    </location>
</feature>
<dbReference type="CDD" id="cd06225">
    <property type="entry name" value="HAMP"/>
    <property type="match status" value="1"/>
</dbReference>
<keyword evidence="8 18" id="KW-0418">Kinase</keyword>
<feature type="transmembrane region" description="Helical" evidence="14">
    <location>
        <begin position="166"/>
        <end position="185"/>
    </location>
</feature>
<dbReference type="SMART" id="SM00304">
    <property type="entry name" value="HAMP"/>
    <property type="match status" value="1"/>
</dbReference>
<evidence type="ECO:0000313" key="19">
    <source>
        <dbReference type="Proteomes" id="UP000037931"/>
    </source>
</evidence>
<dbReference type="SMART" id="SM00448">
    <property type="entry name" value="REC"/>
    <property type="match status" value="1"/>
</dbReference>
<comment type="catalytic activity">
    <reaction evidence="1">
        <text>ATP + protein L-histidine = ADP + protein N-phospho-L-histidine.</text>
        <dbReference type="EC" id="2.7.13.3"/>
    </reaction>
</comment>
<dbReference type="Gene3D" id="1.10.287.130">
    <property type="match status" value="1"/>
</dbReference>
<evidence type="ECO:0000256" key="14">
    <source>
        <dbReference type="SAM" id="Phobius"/>
    </source>
</evidence>
<gene>
    <name evidence="18" type="ORF">PF66_02963</name>
</gene>
<dbReference type="InterPro" id="IPR003594">
    <property type="entry name" value="HATPase_dom"/>
</dbReference>
<dbReference type="AlphaFoldDB" id="A0A0N0E463"/>
<dbReference type="InterPro" id="IPR019247">
    <property type="entry name" value="Histidine_kinase_BarA_N"/>
</dbReference>
<dbReference type="PANTHER" id="PTHR45339:SF1">
    <property type="entry name" value="HYBRID SIGNAL TRANSDUCTION HISTIDINE KINASE J"/>
    <property type="match status" value="1"/>
</dbReference>
<evidence type="ECO:0000256" key="8">
    <source>
        <dbReference type="ARBA" id="ARBA00022777"/>
    </source>
</evidence>
<dbReference type="PATRIC" id="fig|50340.43.peg.6350"/>
<name>A0A0N0E463_9PSED</name>
<keyword evidence="14" id="KW-0472">Membrane</keyword>
<keyword evidence="4" id="KW-0997">Cell inner membrane</keyword>
<dbReference type="PROSITE" id="PS50110">
    <property type="entry name" value="RESPONSE_REGULATORY"/>
    <property type="match status" value="1"/>
</dbReference>
<dbReference type="SUPFAM" id="SSF55874">
    <property type="entry name" value="ATPase domain of HSP90 chaperone/DNA topoisomerase II/histidine kinase"/>
    <property type="match status" value="1"/>
</dbReference>
<dbReference type="FunFam" id="3.30.565.10:FF:000010">
    <property type="entry name" value="Sensor histidine kinase RcsC"/>
    <property type="match status" value="1"/>
</dbReference>
<organism evidence="18 19">
    <name type="scientific">Pseudomonas asplenii</name>
    <dbReference type="NCBI Taxonomy" id="53407"/>
    <lineage>
        <taxon>Bacteria</taxon>
        <taxon>Pseudomonadati</taxon>
        <taxon>Pseudomonadota</taxon>
        <taxon>Gammaproteobacteria</taxon>
        <taxon>Pseudomonadales</taxon>
        <taxon>Pseudomonadaceae</taxon>
        <taxon>Pseudomonas</taxon>
    </lineage>
</organism>
<accession>A0A0N0E463</accession>
<dbReference type="SUPFAM" id="SSF52172">
    <property type="entry name" value="CheY-like"/>
    <property type="match status" value="1"/>
</dbReference>